<proteinExistence type="predicted"/>
<evidence type="ECO:0008006" key="3">
    <source>
        <dbReference type="Google" id="ProtNLM"/>
    </source>
</evidence>
<gene>
    <name evidence="1" type="ORF">Ahu01nite_077660</name>
</gene>
<evidence type="ECO:0000313" key="2">
    <source>
        <dbReference type="Proteomes" id="UP000603200"/>
    </source>
</evidence>
<keyword evidence="2" id="KW-1185">Reference proteome</keyword>
<dbReference type="Pfam" id="PF13646">
    <property type="entry name" value="HEAT_2"/>
    <property type="match status" value="1"/>
</dbReference>
<name>A0ABQ4A1D8_9ACTN</name>
<accession>A0ABQ4A1D8</accession>
<dbReference type="EMBL" id="BOMN01000112">
    <property type="protein sequence ID" value="GIE24664.1"/>
    <property type="molecule type" value="Genomic_DNA"/>
</dbReference>
<evidence type="ECO:0000313" key="1">
    <source>
        <dbReference type="EMBL" id="GIE24664.1"/>
    </source>
</evidence>
<organism evidence="1 2">
    <name type="scientific">Winogradskya humida</name>
    <dbReference type="NCBI Taxonomy" id="113566"/>
    <lineage>
        <taxon>Bacteria</taxon>
        <taxon>Bacillati</taxon>
        <taxon>Actinomycetota</taxon>
        <taxon>Actinomycetes</taxon>
        <taxon>Micromonosporales</taxon>
        <taxon>Micromonosporaceae</taxon>
        <taxon>Winogradskya</taxon>
    </lineage>
</organism>
<dbReference type="InterPro" id="IPR016024">
    <property type="entry name" value="ARM-type_fold"/>
</dbReference>
<dbReference type="SUPFAM" id="SSF48371">
    <property type="entry name" value="ARM repeat"/>
    <property type="match status" value="1"/>
</dbReference>
<reference evidence="1 2" key="1">
    <citation type="submission" date="2021-01" db="EMBL/GenBank/DDBJ databases">
        <title>Whole genome shotgun sequence of Actinoplanes humidus NBRC 14915.</title>
        <authorList>
            <person name="Komaki H."/>
            <person name="Tamura T."/>
        </authorList>
    </citation>
    <scope>NUCLEOTIDE SEQUENCE [LARGE SCALE GENOMIC DNA]</scope>
    <source>
        <strain evidence="1 2">NBRC 14915</strain>
    </source>
</reference>
<sequence length="339" mass="37459">MLFWAADYGAIDVVERLFQHRTGHLPLIDPGHPIHTALRIARDWVGRDLETELRHRLAAADATVSRDANGRMRVTAADGRWAEAQPTHLGIVTLLERRLLIPLSRDELLARALTDPDPGSATWTESWHGVYNLPDREATFDWAAALLTHADRDVRLFGAEVVRTIGMQDVDGEQPGFDRALPPLRERLAAEHDGAVLSELIGAFDEYRAPAEELPELVTFARHAHPGVRRAVALGLTGSGRESLLAELAADTDASVRRTAVIVLRDHAPDSPVTAGALSARRDDPDPEVRLEALAGLARRGDKQAYRELQDRSDGSHAYWLLYDVDRHLRQDGTVPSCP</sequence>
<dbReference type="Gene3D" id="1.25.10.10">
    <property type="entry name" value="Leucine-rich Repeat Variant"/>
    <property type="match status" value="1"/>
</dbReference>
<comment type="caution">
    <text evidence="1">The sequence shown here is derived from an EMBL/GenBank/DDBJ whole genome shotgun (WGS) entry which is preliminary data.</text>
</comment>
<dbReference type="Proteomes" id="UP000603200">
    <property type="component" value="Unassembled WGS sequence"/>
</dbReference>
<protein>
    <recommendedName>
        <fullName evidence="3">HEAT repeat protein</fullName>
    </recommendedName>
</protein>
<dbReference type="InterPro" id="IPR011989">
    <property type="entry name" value="ARM-like"/>
</dbReference>